<dbReference type="OrthoDB" id="1094867at2"/>
<dbReference type="InterPro" id="IPR029058">
    <property type="entry name" value="AB_hydrolase_fold"/>
</dbReference>
<reference evidence="2" key="2">
    <citation type="submission" date="2018-12" db="EMBL/GenBank/DDBJ databases">
        <title>Maribacter lutimaris sp. nov., isolated from marine sediment.</title>
        <authorList>
            <person name="Kim K.K."/>
        </authorList>
    </citation>
    <scope>NUCLEOTIDE SEQUENCE [LARGE SCALE GENOMIC DNA]</scope>
    <source>
        <strain evidence="2">PoM-212</strain>
    </source>
</reference>
<evidence type="ECO:0008006" key="3">
    <source>
        <dbReference type="Google" id="ProtNLM"/>
    </source>
</evidence>
<evidence type="ECO:0000313" key="1">
    <source>
        <dbReference type="EMBL" id="RRQ50473.1"/>
    </source>
</evidence>
<keyword evidence="2" id="KW-1185">Reference proteome</keyword>
<comment type="caution">
    <text evidence="1">The sequence shown here is derived from an EMBL/GenBank/DDBJ whole genome shotgun (WGS) entry which is preliminary data.</text>
</comment>
<dbReference type="Proteomes" id="UP000286990">
    <property type="component" value="Unassembled WGS sequence"/>
</dbReference>
<gene>
    <name evidence="1" type="ORF">DZC72_07975</name>
</gene>
<dbReference type="EMBL" id="QUSX01000001">
    <property type="protein sequence ID" value="RRQ50473.1"/>
    <property type="molecule type" value="Genomic_DNA"/>
</dbReference>
<protein>
    <recommendedName>
        <fullName evidence="3">Alpha/beta hydrolase</fullName>
    </recommendedName>
</protein>
<proteinExistence type="predicted"/>
<dbReference type="AlphaFoldDB" id="A0A426RNB7"/>
<organism evidence="1 2">
    <name type="scientific">Maribacter algicola</name>
    <dbReference type="NCBI Taxonomy" id="2498892"/>
    <lineage>
        <taxon>Bacteria</taxon>
        <taxon>Pseudomonadati</taxon>
        <taxon>Bacteroidota</taxon>
        <taxon>Flavobacteriia</taxon>
        <taxon>Flavobacteriales</taxon>
        <taxon>Flavobacteriaceae</taxon>
        <taxon>Maribacter</taxon>
    </lineage>
</organism>
<reference evidence="2" key="1">
    <citation type="submission" date="2018-08" db="EMBL/GenBank/DDBJ databases">
        <authorList>
            <person name="Khan S.A."/>
            <person name="J S.E."/>
        </authorList>
    </citation>
    <scope>NUCLEOTIDE SEQUENCE [LARGE SCALE GENOMIC DNA]</scope>
    <source>
        <strain evidence="2">PoM-212</strain>
    </source>
</reference>
<dbReference type="Gene3D" id="3.40.50.1820">
    <property type="entry name" value="alpha/beta hydrolase"/>
    <property type="match status" value="1"/>
</dbReference>
<name>A0A426RNB7_9FLAO</name>
<evidence type="ECO:0000313" key="2">
    <source>
        <dbReference type="Proteomes" id="UP000286990"/>
    </source>
</evidence>
<dbReference type="SUPFAM" id="SSF53474">
    <property type="entry name" value="alpha/beta-Hydrolases"/>
    <property type="match status" value="1"/>
</dbReference>
<accession>A0A426RNB7</accession>
<sequence length="301" mass="35002">MNLIKKSDLLPEKELILNEINIQDGSGKFLIDGGFQEEKQIIIHYYKPKNLKSESPTVIVLPGAGRNGDEYRDAWIEKAEKYNVLVLSPEYSERYYPEFWSYNLAGMITDVEINDERTAMTDFKISKNPNKWIYNDFDRIFNLTKEKLNLKTDTYDLFGHSAGGQILHRLAIFKSDNKANRILSSNSGWYTVPTDRENFPTGLKDSYLLEKEIDFSKNLVLFLGEKDDANETRGDLRHSPEVDKQGLHRLERGTYFYNESKKIASELNSEFNWKLEIIPNIGHDYREISKAAANYLYELKK</sequence>